<reference evidence="13 14" key="1">
    <citation type="submission" date="2023-07" db="EMBL/GenBank/DDBJ databases">
        <title>Sorghum-associated microbial communities from plants grown in Nebraska, USA.</title>
        <authorList>
            <person name="Schachtman D."/>
        </authorList>
    </citation>
    <scope>NUCLEOTIDE SEQUENCE [LARGE SCALE GENOMIC DNA]</scope>
    <source>
        <strain evidence="13 14">BE211</strain>
    </source>
</reference>
<organism evidence="13 14">
    <name type="scientific">Fictibacillus barbaricus</name>
    <dbReference type="NCBI Taxonomy" id="182136"/>
    <lineage>
        <taxon>Bacteria</taxon>
        <taxon>Bacillati</taxon>
        <taxon>Bacillota</taxon>
        <taxon>Bacilli</taxon>
        <taxon>Bacillales</taxon>
        <taxon>Fictibacillaceae</taxon>
        <taxon>Fictibacillus</taxon>
    </lineage>
</organism>
<dbReference type="PIRSF" id="PIRSF006250">
    <property type="entry name" value="NadC_ModD"/>
    <property type="match status" value="1"/>
</dbReference>
<dbReference type="EC" id="2.4.2.19" evidence="4"/>
<accession>A0ABU1U2F0</accession>
<evidence type="ECO:0000256" key="5">
    <source>
        <dbReference type="ARBA" id="ARBA00022642"/>
    </source>
</evidence>
<dbReference type="Gene3D" id="3.90.1170.20">
    <property type="entry name" value="Quinolinate phosphoribosyl transferase, N-terminal domain"/>
    <property type="match status" value="1"/>
</dbReference>
<proteinExistence type="inferred from homology"/>
<dbReference type="NCBIfam" id="TIGR00078">
    <property type="entry name" value="nadC"/>
    <property type="match status" value="1"/>
</dbReference>
<name>A0ABU1U2F0_9BACL</name>
<dbReference type="Gene3D" id="3.20.20.70">
    <property type="entry name" value="Aldolase class I"/>
    <property type="match status" value="1"/>
</dbReference>
<dbReference type="EMBL" id="JAVDWA010000004">
    <property type="protein sequence ID" value="MDR7073643.1"/>
    <property type="molecule type" value="Genomic_DNA"/>
</dbReference>
<evidence type="ECO:0000256" key="2">
    <source>
        <dbReference type="ARBA" id="ARBA00004893"/>
    </source>
</evidence>
<dbReference type="InterPro" id="IPR013785">
    <property type="entry name" value="Aldolase_TIM"/>
</dbReference>
<keyword evidence="6 10" id="KW-0328">Glycosyltransferase</keyword>
<dbReference type="CDD" id="cd01572">
    <property type="entry name" value="QPRTase"/>
    <property type="match status" value="1"/>
</dbReference>
<evidence type="ECO:0000313" key="13">
    <source>
        <dbReference type="EMBL" id="MDR7073643.1"/>
    </source>
</evidence>
<evidence type="ECO:0000256" key="10">
    <source>
        <dbReference type="PIRNR" id="PIRNR006250"/>
    </source>
</evidence>
<sequence>MNLLLLKKQLQDFLIEDIGTGDLSSSLFNEQDITTATMIAKQNGVFAGCHVLSIGYGLIDSEVKTEIFVKDGDFIKEGTVLAEIKGKRASLLTGERVILNLLQRLCGLATITAKAVSLTKGNAKISDTRKTTPGLRMLEKYAVRCGGGYNHRMGLYDTVMLKDNHLAGFSSIQEAVAAVRKTLGHTVKIEVETETEAQVIQAVEAGADIIMFDNCTPEEIKQRLQFVPPHIITEASGGIGMESIEVYSNTGVQFLSLGFLTHSYTALDISLILKGAVKHDYSRNLR</sequence>
<dbReference type="InterPro" id="IPR004393">
    <property type="entry name" value="NadC"/>
</dbReference>
<comment type="similarity">
    <text evidence="3 10">Belongs to the NadC/ModD family.</text>
</comment>
<evidence type="ECO:0000256" key="1">
    <source>
        <dbReference type="ARBA" id="ARBA00003237"/>
    </source>
</evidence>
<evidence type="ECO:0000256" key="6">
    <source>
        <dbReference type="ARBA" id="ARBA00022676"/>
    </source>
</evidence>
<protein>
    <recommendedName>
        <fullName evidence="4">nicotinate-nucleotide diphosphorylase (carboxylating)</fullName>
        <ecNumber evidence="4">2.4.2.19</ecNumber>
    </recommendedName>
    <alternativeName>
        <fullName evidence="8">Quinolinate phosphoribosyltransferase [decarboxylating]</fullName>
    </alternativeName>
</protein>
<dbReference type="RefSeq" id="WP_310259244.1">
    <property type="nucleotide sequence ID" value="NZ_JAVDWA010000004.1"/>
</dbReference>
<comment type="catalytic activity">
    <reaction evidence="9">
        <text>nicotinate beta-D-ribonucleotide + CO2 + diphosphate = quinolinate + 5-phospho-alpha-D-ribose 1-diphosphate + 2 H(+)</text>
        <dbReference type="Rhea" id="RHEA:12733"/>
        <dbReference type="ChEBI" id="CHEBI:15378"/>
        <dbReference type="ChEBI" id="CHEBI:16526"/>
        <dbReference type="ChEBI" id="CHEBI:29959"/>
        <dbReference type="ChEBI" id="CHEBI:33019"/>
        <dbReference type="ChEBI" id="CHEBI:57502"/>
        <dbReference type="ChEBI" id="CHEBI:58017"/>
        <dbReference type="EC" id="2.4.2.19"/>
    </reaction>
</comment>
<dbReference type="InterPro" id="IPR036068">
    <property type="entry name" value="Nicotinate_pribotase-like_C"/>
</dbReference>
<evidence type="ECO:0000256" key="3">
    <source>
        <dbReference type="ARBA" id="ARBA00009400"/>
    </source>
</evidence>
<dbReference type="InterPro" id="IPR022412">
    <property type="entry name" value="Quinolinate_PRibosylTrfase_N"/>
</dbReference>
<evidence type="ECO:0000259" key="12">
    <source>
        <dbReference type="Pfam" id="PF02749"/>
    </source>
</evidence>
<dbReference type="PANTHER" id="PTHR32179">
    <property type="entry name" value="NICOTINATE-NUCLEOTIDE PYROPHOSPHORYLASE [CARBOXYLATING]"/>
    <property type="match status" value="1"/>
</dbReference>
<dbReference type="SUPFAM" id="SSF54675">
    <property type="entry name" value="Nicotinate/Quinolinate PRTase N-terminal domain-like"/>
    <property type="match status" value="1"/>
</dbReference>
<keyword evidence="14" id="KW-1185">Reference proteome</keyword>
<dbReference type="PANTHER" id="PTHR32179:SF3">
    <property type="entry name" value="NICOTINATE-NUCLEOTIDE PYROPHOSPHORYLASE [CARBOXYLATING]"/>
    <property type="match status" value="1"/>
</dbReference>
<keyword evidence="7 10" id="KW-0808">Transferase</keyword>
<dbReference type="SUPFAM" id="SSF51690">
    <property type="entry name" value="Nicotinate/Quinolinate PRTase C-terminal domain-like"/>
    <property type="match status" value="1"/>
</dbReference>
<evidence type="ECO:0000313" key="14">
    <source>
        <dbReference type="Proteomes" id="UP001258181"/>
    </source>
</evidence>
<dbReference type="Proteomes" id="UP001258181">
    <property type="component" value="Unassembled WGS sequence"/>
</dbReference>
<evidence type="ECO:0000256" key="7">
    <source>
        <dbReference type="ARBA" id="ARBA00022679"/>
    </source>
</evidence>
<feature type="domain" description="Quinolinate phosphoribosyl transferase C-terminal" evidence="11">
    <location>
        <begin position="109"/>
        <end position="271"/>
    </location>
</feature>
<dbReference type="InterPro" id="IPR027277">
    <property type="entry name" value="NadC/ModD"/>
</dbReference>
<dbReference type="Pfam" id="PF01729">
    <property type="entry name" value="QRPTase_C"/>
    <property type="match status" value="1"/>
</dbReference>
<comment type="pathway">
    <text evidence="2">Cofactor biosynthesis; NAD(+) biosynthesis; nicotinate D-ribonucleotide from quinolinate: step 1/1.</text>
</comment>
<feature type="domain" description="Quinolinate phosphoribosyl transferase N-terminal" evidence="12">
    <location>
        <begin position="27"/>
        <end position="106"/>
    </location>
</feature>
<evidence type="ECO:0000256" key="4">
    <source>
        <dbReference type="ARBA" id="ARBA00011944"/>
    </source>
</evidence>
<gene>
    <name evidence="13" type="ORF">J2X07_002630</name>
</gene>
<dbReference type="GO" id="GO:0004514">
    <property type="term" value="F:nicotinate-nucleotide diphosphorylase (carboxylating) activity"/>
    <property type="evidence" value="ECO:0007669"/>
    <property type="project" value="UniProtKB-EC"/>
</dbReference>
<dbReference type="InterPro" id="IPR002638">
    <property type="entry name" value="Quinolinate_PRibosylTrfase_C"/>
</dbReference>
<evidence type="ECO:0000259" key="11">
    <source>
        <dbReference type="Pfam" id="PF01729"/>
    </source>
</evidence>
<dbReference type="InterPro" id="IPR037128">
    <property type="entry name" value="Quinolinate_PRibosylTase_N_sf"/>
</dbReference>
<comment type="caution">
    <text evidence="13">The sequence shown here is derived from an EMBL/GenBank/DDBJ whole genome shotgun (WGS) entry which is preliminary data.</text>
</comment>
<dbReference type="Pfam" id="PF02749">
    <property type="entry name" value="QRPTase_N"/>
    <property type="match status" value="1"/>
</dbReference>
<keyword evidence="5" id="KW-0662">Pyridine nucleotide biosynthesis</keyword>
<comment type="function">
    <text evidence="1">Involved in the catabolism of quinolinic acid (QA).</text>
</comment>
<evidence type="ECO:0000256" key="9">
    <source>
        <dbReference type="ARBA" id="ARBA00047445"/>
    </source>
</evidence>
<evidence type="ECO:0000256" key="8">
    <source>
        <dbReference type="ARBA" id="ARBA00033102"/>
    </source>
</evidence>